<comment type="caution">
    <text evidence="1">The sequence shown here is derived from an EMBL/GenBank/DDBJ whole genome shotgun (WGS) entry which is preliminary data.</text>
</comment>
<reference evidence="1 2" key="1">
    <citation type="submission" date="2017-11" db="EMBL/GenBank/DDBJ databases">
        <title>De-novo sequencing of pomegranate (Punica granatum L.) genome.</title>
        <authorList>
            <person name="Akparov Z."/>
            <person name="Amiraslanov A."/>
            <person name="Hajiyeva S."/>
            <person name="Abbasov M."/>
            <person name="Kaur K."/>
            <person name="Hamwieh A."/>
            <person name="Solovyev V."/>
            <person name="Salamov A."/>
            <person name="Braich B."/>
            <person name="Kosarev P."/>
            <person name="Mahmoud A."/>
            <person name="Hajiyev E."/>
            <person name="Babayeva S."/>
            <person name="Izzatullayeva V."/>
            <person name="Mammadov A."/>
            <person name="Mammadov A."/>
            <person name="Sharifova S."/>
            <person name="Ojaghi J."/>
            <person name="Eynullazada K."/>
            <person name="Bayramov B."/>
            <person name="Abdulazimova A."/>
            <person name="Shahmuradov I."/>
        </authorList>
    </citation>
    <scope>NUCLEOTIDE SEQUENCE [LARGE SCALE GENOMIC DNA]</scope>
    <source>
        <strain evidence="2">cv. AG2017</strain>
        <tissue evidence="1">Leaf</tissue>
    </source>
</reference>
<evidence type="ECO:0000313" key="1">
    <source>
        <dbReference type="EMBL" id="PKI39971.1"/>
    </source>
</evidence>
<evidence type="ECO:0000313" key="2">
    <source>
        <dbReference type="Proteomes" id="UP000233551"/>
    </source>
</evidence>
<proteinExistence type="predicted"/>
<dbReference type="Proteomes" id="UP000233551">
    <property type="component" value="Unassembled WGS sequence"/>
</dbReference>
<keyword evidence="2" id="KW-1185">Reference proteome</keyword>
<name>A0A2I0I7M2_PUNGR</name>
<accession>A0A2I0I7M2</accession>
<gene>
    <name evidence="1" type="ORF">CRG98_039634</name>
</gene>
<dbReference type="AlphaFoldDB" id="A0A2I0I7M2"/>
<protein>
    <submittedName>
        <fullName evidence="1">Uncharacterized protein</fullName>
    </submittedName>
</protein>
<dbReference type="EMBL" id="PGOL01003681">
    <property type="protein sequence ID" value="PKI39971.1"/>
    <property type="molecule type" value="Genomic_DNA"/>
</dbReference>
<sequence>MRWPGVILRMRLMHLISSGRARPDSISASKGGIRPVKPLVEHDGMNEKGVDARRARFVRNWSQTVAWAGAVSGGASKTPPRRRSLVMFNLVGDLVW</sequence>
<organism evidence="1 2">
    <name type="scientific">Punica granatum</name>
    <name type="common">Pomegranate</name>
    <dbReference type="NCBI Taxonomy" id="22663"/>
    <lineage>
        <taxon>Eukaryota</taxon>
        <taxon>Viridiplantae</taxon>
        <taxon>Streptophyta</taxon>
        <taxon>Embryophyta</taxon>
        <taxon>Tracheophyta</taxon>
        <taxon>Spermatophyta</taxon>
        <taxon>Magnoliopsida</taxon>
        <taxon>eudicotyledons</taxon>
        <taxon>Gunneridae</taxon>
        <taxon>Pentapetalae</taxon>
        <taxon>rosids</taxon>
        <taxon>malvids</taxon>
        <taxon>Myrtales</taxon>
        <taxon>Lythraceae</taxon>
        <taxon>Punica</taxon>
    </lineage>
</organism>